<name>A0A8T2T263_CERRI</name>
<evidence type="ECO:0000313" key="2">
    <source>
        <dbReference type="Proteomes" id="UP000825935"/>
    </source>
</evidence>
<reference evidence="1" key="1">
    <citation type="submission" date="2021-08" db="EMBL/GenBank/DDBJ databases">
        <title>WGS assembly of Ceratopteris richardii.</title>
        <authorList>
            <person name="Marchant D.B."/>
            <person name="Chen G."/>
            <person name="Jenkins J."/>
            <person name="Shu S."/>
            <person name="Leebens-Mack J."/>
            <person name="Grimwood J."/>
            <person name="Schmutz J."/>
            <person name="Soltis P."/>
            <person name="Soltis D."/>
            <person name="Chen Z.-H."/>
        </authorList>
    </citation>
    <scope>NUCLEOTIDE SEQUENCE</scope>
    <source>
        <strain evidence="1">Whitten #5841</strain>
        <tissue evidence="1">Leaf</tissue>
    </source>
</reference>
<proteinExistence type="predicted"/>
<dbReference type="AlphaFoldDB" id="A0A8T2T263"/>
<accession>A0A8T2T263</accession>
<dbReference type="EMBL" id="CM035421">
    <property type="protein sequence ID" value="KAH7388518.1"/>
    <property type="molecule type" value="Genomic_DNA"/>
</dbReference>
<organism evidence="1 2">
    <name type="scientific">Ceratopteris richardii</name>
    <name type="common">Triangle waterfern</name>
    <dbReference type="NCBI Taxonomy" id="49495"/>
    <lineage>
        <taxon>Eukaryota</taxon>
        <taxon>Viridiplantae</taxon>
        <taxon>Streptophyta</taxon>
        <taxon>Embryophyta</taxon>
        <taxon>Tracheophyta</taxon>
        <taxon>Polypodiopsida</taxon>
        <taxon>Polypodiidae</taxon>
        <taxon>Polypodiales</taxon>
        <taxon>Pteridineae</taxon>
        <taxon>Pteridaceae</taxon>
        <taxon>Parkerioideae</taxon>
        <taxon>Ceratopteris</taxon>
    </lineage>
</organism>
<dbReference type="Proteomes" id="UP000825935">
    <property type="component" value="Chromosome 16"/>
</dbReference>
<dbReference type="PANTHER" id="PTHR34659">
    <property type="entry name" value="BNAA05G11610D PROTEIN"/>
    <property type="match status" value="1"/>
</dbReference>
<gene>
    <name evidence="1" type="ORF">KP509_16G079500</name>
</gene>
<dbReference type="InterPro" id="IPR053273">
    <property type="entry name" value="CST_Regulator"/>
</dbReference>
<dbReference type="PANTHER" id="PTHR34659:SF1">
    <property type="entry name" value="PROTEIN EGT2"/>
    <property type="match status" value="1"/>
</dbReference>
<comment type="caution">
    <text evidence="1">The sequence shown here is derived from an EMBL/GenBank/DDBJ whole genome shotgun (WGS) entry which is preliminary data.</text>
</comment>
<evidence type="ECO:0000313" key="1">
    <source>
        <dbReference type="EMBL" id="KAH7388518.1"/>
    </source>
</evidence>
<dbReference type="OrthoDB" id="778244at2759"/>
<sequence>MVPETARVPWTKDLSWFDRMYMKLENICNEVDKNPSSFLQETSKYVEKQVNVVGVNMKKICTELIQDILSPEADEKKVECALHCKCHCMDFEKVKVVESDIFDKAAADIGYFSERDVHDGTVSKRYVSTVKELKKEEKQAPRIPEISVPASKSAHAAVDGDKDHPLIDEIANKEMDSHQMQIETQSPLNDEIKSEAHNEEISEALKPCCMNNRKDESKTPTVETFISKEALLCTREFRVLEQATRPIENGSSHSEEDEKKQAIEESLFCMEETDCREEVALRQAVLPWGNDRKDPHGHSILVPTGRDGDTEDLFESQKGSDTLETLPEIQAKYMDGFLQKQPSDDNLQDDTEAEEANLINRIGGHFHNVCTQDCCEISRSIKEDDLVIVPEFASEEEEQKAHWFLHADLRKALEPDIFGVDKPGQAELDLDWELL</sequence>
<keyword evidence="2" id="KW-1185">Reference proteome</keyword>
<protein>
    <submittedName>
        <fullName evidence="1">Uncharacterized protein</fullName>
    </submittedName>
</protein>